<evidence type="ECO:0000256" key="18">
    <source>
        <dbReference type="RuleBase" id="RU003938"/>
    </source>
</evidence>
<keyword evidence="13 20" id="KW-1133">Transmembrane helix</keyword>
<dbReference type="GO" id="GO:0016024">
    <property type="term" value="P:CDP-diacylglycerol biosynthetic process"/>
    <property type="evidence" value="ECO:0007669"/>
    <property type="project" value="UniProtKB-UniPathway"/>
</dbReference>
<keyword evidence="16" id="KW-0594">Phospholipid biosynthesis</keyword>
<evidence type="ECO:0000256" key="14">
    <source>
        <dbReference type="ARBA" id="ARBA00023098"/>
    </source>
</evidence>
<evidence type="ECO:0000256" key="20">
    <source>
        <dbReference type="SAM" id="Phobius"/>
    </source>
</evidence>
<gene>
    <name evidence="21" type="ORF">DD236_09930</name>
</gene>
<evidence type="ECO:0000256" key="15">
    <source>
        <dbReference type="ARBA" id="ARBA00023136"/>
    </source>
</evidence>
<evidence type="ECO:0000256" key="6">
    <source>
        <dbReference type="ARBA" id="ARBA00012487"/>
    </source>
</evidence>
<evidence type="ECO:0000256" key="1">
    <source>
        <dbReference type="ARBA" id="ARBA00001698"/>
    </source>
</evidence>
<evidence type="ECO:0000256" key="3">
    <source>
        <dbReference type="ARBA" id="ARBA00005119"/>
    </source>
</evidence>
<keyword evidence="11 18" id="KW-0812">Transmembrane</keyword>
<keyword evidence="10 18" id="KW-0808">Transferase</keyword>
<evidence type="ECO:0000256" key="13">
    <source>
        <dbReference type="ARBA" id="ARBA00022989"/>
    </source>
</evidence>
<dbReference type="EMBL" id="QETB01000005">
    <property type="protein sequence ID" value="PWF25750.1"/>
    <property type="molecule type" value="Genomic_DNA"/>
</dbReference>
<feature type="transmembrane region" description="Helical" evidence="20">
    <location>
        <begin position="128"/>
        <end position="148"/>
    </location>
</feature>
<evidence type="ECO:0000256" key="19">
    <source>
        <dbReference type="SAM" id="MobiDB-lite"/>
    </source>
</evidence>
<keyword evidence="14" id="KW-0443">Lipid metabolism</keyword>
<feature type="transmembrane region" description="Helical" evidence="20">
    <location>
        <begin position="220"/>
        <end position="242"/>
    </location>
</feature>
<evidence type="ECO:0000256" key="12">
    <source>
        <dbReference type="ARBA" id="ARBA00022695"/>
    </source>
</evidence>
<evidence type="ECO:0000256" key="11">
    <source>
        <dbReference type="ARBA" id="ARBA00022692"/>
    </source>
</evidence>
<feature type="region of interest" description="Disordered" evidence="19">
    <location>
        <begin position="1"/>
        <end position="20"/>
    </location>
</feature>
<dbReference type="UniPathway" id="UPA00557">
    <property type="reaction ID" value="UER00614"/>
</dbReference>
<evidence type="ECO:0000256" key="17">
    <source>
        <dbReference type="ARBA" id="ARBA00023264"/>
    </source>
</evidence>
<dbReference type="Proteomes" id="UP000245283">
    <property type="component" value="Unassembled WGS sequence"/>
</dbReference>
<evidence type="ECO:0000256" key="7">
    <source>
        <dbReference type="ARBA" id="ARBA00019373"/>
    </source>
</evidence>
<feature type="transmembrane region" description="Helical" evidence="20">
    <location>
        <begin position="26"/>
        <end position="44"/>
    </location>
</feature>
<comment type="subcellular location">
    <subcellularLocation>
        <location evidence="2">Cell membrane</location>
        <topology evidence="2">Multi-pass membrane protein</topology>
    </subcellularLocation>
</comment>
<evidence type="ECO:0000256" key="2">
    <source>
        <dbReference type="ARBA" id="ARBA00004651"/>
    </source>
</evidence>
<dbReference type="InterPro" id="IPR000374">
    <property type="entry name" value="PC_trans"/>
</dbReference>
<dbReference type="EC" id="2.7.7.41" evidence="6 18"/>
<dbReference type="RefSeq" id="WP_109094239.1">
    <property type="nucleotide sequence ID" value="NZ_JBQDZF010000032.1"/>
</dbReference>
<reference evidence="22" key="1">
    <citation type="submission" date="2018-05" db="EMBL/GenBank/DDBJ databases">
        <authorList>
            <person name="Li Y."/>
        </authorList>
    </citation>
    <scope>NUCLEOTIDE SEQUENCE [LARGE SCALE GENOMIC DNA]</scope>
    <source>
        <strain evidence="22">sk1b4</strain>
    </source>
</reference>
<feature type="transmembrane region" description="Helical" evidence="20">
    <location>
        <begin position="99"/>
        <end position="116"/>
    </location>
</feature>
<comment type="catalytic activity">
    <reaction evidence="1 18">
        <text>a 1,2-diacyl-sn-glycero-3-phosphate + CTP + H(+) = a CDP-1,2-diacyl-sn-glycerol + diphosphate</text>
        <dbReference type="Rhea" id="RHEA:16229"/>
        <dbReference type="ChEBI" id="CHEBI:15378"/>
        <dbReference type="ChEBI" id="CHEBI:33019"/>
        <dbReference type="ChEBI" id="CHEBI:37563"/>
        <dbReference type="ChEBI" id="CHEBI:58332"/>
        <dbReference type="ChEBI" id="CHEBI:58608"/>
        <dbReference type="EC" id="2.7.7.41"/>
    </reaction>
</comment>
<dbReference type="GO" id="GO:0005886">
    <property type="term" value="C:plasma membrane"/>
    <property type="evidence" value="ECO:0007669"/>
    <property type="project" value="UniProtKB-SubCell"/>
</dbReference>
<sequence>MFERLAPHPPQPPAKSTSKAGRNLKAAVPTAVVLLGLVALSVLWRMELFAVLVAVAICIGLWEIAGAFLARNVRIPVVPQWVGAITMVAATWIEGLGGGLIAFLLSVAAVFLWCVIDGSERAPRDVLAAIFALAWIALLGCFAVALAFLNDPVWMVTLLILMPVANDTGGWAFGVLWGKHPMSPSISPKKSWEGFAGSVVCALAVALVLVYGVLGQPWYLALIVAFAAVACSTLGDLCESLLKRDLGVKDMGSIFPGHGGMMDRIDSILMWAPFCYLIMSW</sequence>
<keyword evidence="12 18" id="KW-0548">Nucleotidyltransferase</keyword>
<accession>A0A2V1K5A2</accession>
<comment type="similarity">
    <text evidence="5 18">Belongs to the CDS family.</text>
</comment>
<feature type="transmembrane region" description="Helical" evidence="20">
    <location>
        <begin position="195"/>
        <end position="214"/>
    </location>
</feature>
<evidence type="ECO:0000313" key="22">
    <source>
        <dbReference type="Proteomes" id="UP000245283"/>
    </source>
</evidence>
<keyword evidence="17" id="KW-1208">Phospholipid metabolism</keyword>
<feature type="transmembrane region" description="Helical" evidence="20">
    <location>
        <begin position="50"/>
        <end position="70"/>
    </location>
</feature>
<organism evidence="21 22">
    <name type="scientific">Ancrocorticia populi</name>
    <dbReference type="NCBI Taxonomy" id="2175228"/>
    <lineage>
        <taxon>Bacteria</taxon>
        <taxon>Bacillati</taxon>
        <taxon>Actinomycetota</taxon>
        <taxon>Actinomycetes</taxon>
        <taxon>Actinomycetales</taxon>
        <taxon>Actinomycetaceae</taxon>
        <taxon>Ancrocorticia</taxon>
    </lineage>
</organism>
<evidence type="ECO:0000313" key="21">
    <source>
        <dbReference type="EMBL" id="PWF25750.1"/>
    </source>
</evidence>
<comment type="caution">
    <text evidence="21">The sequence shown here is derived from an EMBL/GenBank/DDBJ whole genome shotgun (WGS) entry which is preliminary data.</text>
</comment>
<dbReference type="Pfam" id="PF01148">
    <property type="entry name" value="CTP_transf_1"/>
    <property type="match status" value="1"/>
</dbReference>
<feature type="transmembrane region" description="Helical" evidence="20">
    <location>
        <begin position="154"/>
        <end position="174"/>
    </location>
</feature>
<dbReference type="PANTHER" id="PTHR46382">
    <property type="entry name" value="PHOSPHATIDATE CYTIDYLYLTRANSFERASE"/>
    <property type="match status" value="1"/>
</dbReference>
<dbReference type="AlphaFoldDB" id="A0A2V1K5A2"/>
<protein>
    <recommendedName>
        <fullName evidence="7 18">Phosphatidate cytidylyltransferase</fullName>
        <ecNumber evidence="6 18">2.7.7.41</ecNumber>
    </recommendedName>
</protein>
<dbReference type="GO" id="GO:0004605">
    <property type="term" value="F:phosphatidate cytidylyltransferase activity"/>
    <property type="evidence" value="ECO:0007669"/>
    <property type="project" value="UniProtKB-EC"/>
</dbReference>
<evidence type="ECO:0000256" key="4">
    <source>
        <dbReference type="ARBA" id="ARBA00005189"/>
    </source>
</evidence>
<proteinExistence type="inferred from homology"/>
<dbReference type="PROSITE" id="PS01315">
    <property type="entry name" value="CDS"/>
    <property type="match status" value="1"/>
</dbReference>
<keyword evidence="8" id="KW-1003">Cell membrane</keyword>
<dbReference type="OrthoDB" id="9799199at2"/>
<name>A0A2V1K5A2_9ACTO</name>
<evidence type="ECO:0000256" key="5">
    <source>
        <dbReference type="ARBA" id="ARBA00010185"/>
    </source>
</evidence>
<evidence type="ECO:0000256" key="16">
    <source>
        <dbReference type="ARBA" id="ARBA00023209"/>
    </source>
</evidence>
<keyword evidence="15 20" id="KW-0472">Membrane</keyword>
<evidence type="ECO:0000256" key="9">
    <source>
        <dbReference type="ARBA" id="ARBA00022516"/>
    </source>
</evidence>
<evidence type="ECO:0000256" key="8">
    <source>
        <dbReference type="ARBA" id="ARBA00022475"/>
    </source>
</evidence>
<keyword evidence="9" id="KW-0444">Lipid biosynthesis</keyword>
<dbReference type="PANTHER" id="PTHR46382:SF1">
    <property type="entry name" value="PHOSPHATIDATE CYTIDYLYLTRANSFERASE"/>
    <property type="match status" value="1"/>
</dbReference>
<comment type="pathway">
    <text evidence="4">Lipid metabolism.</text>
</comment>
<evidence type="ECO:0000256" key="10">
    <source>
        <dbReference type="ARBA" id="ARBA00022679"/>
    </source>
</evidence>
<keyword evidence="22" id="KW-1185">Reference proteome</keyword>
<comment type="pathway">
    <text evidence="3 18">Phospholipid metabolism; CDP-diacylglycerol biosynthesis; CDP-diacylglycerol from sn-glycerol 3-phosphate: step 3/3.</text>
</comment>